<evidence type="ECO:0000313" key="2">
    <source>
        <dbReference type="EMBL" id="KAJ4485341.1"/>
    </source>
</evidence>
<comment type="caution">
    <text evidence="2">The sequence shown here is derived from an EMBL/GenBank/DDBJ whole genome shotgun (WGS) entry which is preliminary data.</text>
</comment>
<protein>
    <submittedName>
        <fullName evidence="2">Uncharacterized protein</fullName>
    </submittedName>
</protein>
<dbReference type="AlphaFoldDB" id="A0A9W9DTQ3"/>
<organism evidence="2 3">
    <name type="scientific">Lentinula aciculospora</name>
    <dbReference type="NCBI Taxonomy" id="153920"/>
    <lineage>
        <taxon>Eukaryota</taxon>
        <taxon>Fungi</taxon>
        <taxon>Dikarya</taxon>
        <taxon>Basidiomycota</taxon>
        <taxon>Agaricomycotina</taxon>
        <taxon>Agaricomycetes</taxon>
        <taxon>Agaricomycetidae</taxon>
        <taxon>Agaricales</taxon>
        <taxon>Marasmiineae</taxon>
        <taxon>Omphalotaceae</taxon>
        <taxon>Lentinula</taxon>
    </lineage>
</organism>
<feature type="compositionally biased region" description="Low complexity" evidence="1">
    <location>
        <begin position="126"/>
        <end position="146"/>
    </location>
</feature>
<gene>
    <name evidence="2" type="ORF">J3R30DRAFT_1344387</name>
</gene>
<dbReference type="Proteomes" id="UP001150266">
    <property type="component" value="Unassembled WGS sequence"/>
</dbReference>
<feature type="region of interest" description="Disordered" evidence="1">
    <location>
        <begin position="282"/>
        <end position="361"/>
    </location>
</feature>
<feature type="region of interest" description="Disordered" evidence="1">
    <location>
        <begin position="31"/>
        <end position="68"/>
    </location>
</feature>
<feature type="compositionally biased region" description="Low complexity" evidence="1">
    <location>
        <begin position="477"/>
        <end position="514"/>
    </location>
</feature>
<dbReference type="OrthoDB" id="3250555at2759"/>
<sequence>MRSCLLPSLQTRKFSLQRDGHPRLDVIIEERAGDSNGSDRTFPQAGQSSSPSLPSDFDPRNSDLSLSQSSATSVSEILQDDIWKDCSSLSGVCQSTAEAQFSQDLHRRLSKLLRASEISPSDVQPSATSIPSSSRTQSSTTQSSTTLSIEQRDSILQFQYKRTQSDSFCFTFRPTKLFTVDKPGHKQCLQSPLTRKRPRPSVSFDVNSPFPTFDSPKHKKRRLIRHATVANSNRYATRTASFRRALSLRSHTDNPEKSHFTTIPVPLPNAETSNIRLTLDLEPPPGWIPTAPCSPEPDPPAHSTPLRRAHNYRDPRFDPSPLSPVPKDASKARETSKQSRALPNKVPIIAPPPDHAYSPPLSEASQAKLRLMRFREREQRMREADLAMLQEPAHILADAAPLTLAAEMSSAVSEDRQYFEDVEMYVEKLDNEIDQLDVEDCQASYRSRYEGCSGSHHGLGIRMIQWILEVLPSDPSSSSDSSFSSTTNSSNQTSISDNHHSSFSSMDSSTDSSSLTPERLSDLTEQLLNSPETRFHAAYLFMRFFHLVFGMTQEPGSRQEHVEEMGLNIFSRKFSLGFEGSELVTWDVAVGCLALSVKMHRDFLPPLYPIFSFDYEELAPHDMGYGDLEAAQRDILLALSYNLGSTPQAILDDLWIALPSLRELLDFNEGWSMVLQETWLILFEASPKS</sequence>
<reference evidence="2" key="1">
    <citation type="submission" date="2022-08" db="EMBL/GenBank/DDBJ databases">
        <title>A Global Phylogenomic Analysis of the Shiitake Genus Lentinula.</title>
        <authorList>
            <consortium name="DOE Joint Genome Institute"/>
            <person name="Sierra-Patev S."/>
            <person name="Min B."/>
            <person name="Naranjo-Ortiz M."/>
            <person name="Looney B."/>
            <person name="Konkel Z."/>
            <person name="Slot J.C."/>
            <person name="Sakamoto Y."/>
            <person name="Steenwyk J.L."/>
            <person name="Rokas A."/>
            <person name="Carro J."/>
            <person name="Camarero S."/>
            <person name="Ferreira P."/>
            <person name="Molpeceres G."/>
            <person name="Ruiz-Duenas F.J."/>
            <person name="Serrano A."/>
            <person name="Henrissat B."/>
            <person name="Drula E."/>
            <person name="Hughes K.W."/>
            <person name="Mata J.L."/>
            <person name="Ishikawa N.K."/>
            <person name="Vargas-Isla R."/>
            <person name="Ushijima S."/>
            <person name="Smith C.A."/>
            <person name="Ahrendt S."/>
            <person name="Andreopoulos W."/>
            <person name="He G."/>
            <person name="Labutti K."/>
            <person name="Lipzen A."/>
            <person name="Ng V."/>
            <person name="Riley R."/>
            <person name="Sandor L."/>
            <person name="Barry K."/>
            <person name="Martinez A.T."/>
            <person name="Xiao Y."/>
            <person name="Gibbons J.G."/>
            <person name="Terashima K."/>
            <person name="Grigoriev I.V."/>
            <person name="Hibbett D.S."/>
        </authorList>
    </citation>
    <scope>NUCLEOTIDE SEQUENCE</scope>
    <source>
        <strain evidence="2">JLM2183</strain>
    </source>
</reference>
<feature type="compositionally biased region" description="Basic and acidic residues" evidence="1">
    <location>
        <begin position="328"/>
        <end position="337"/>
    </location>
</feature>
<keyword evidence="3" id="KW-1185">Reference proteome</keyword>
<feature type="region of interest" description="Disordered" evidence="1">
    <location>
        <begin position="189"/>
        <end position="219"/>
    </location>
</feature>
<accession>A0A9W9DTQ3</accession>
<proteinExistence type="predicted"/>
<name>A0A9W9DTQ3_9AGAR</name>
<dbReference type="EMBL" id="JAOTPV010000003">
    <property type="protein sequence ID" value="KAJ4485341.1"/>
    <property type="molecule type" value="Genomic_DNA"/>
</dbReference>
<evidence type="ECO:0000313" key="3">
    <source>
        <dbReference type="Proteomes" id="UP001150266"/>
    </source>
</evidence>
<feature type="compositionally biased region" description="Polar residues" evidence="1">
    <location>
        <begin position="35"/>
        <end position="47"/>
    </location>
</feature>
<evidence type="ECO:0000256" key="1">
    <source>
        <dbReference type="SAM" id="MobiDB-lite"/>
    </source>
</evidence>
<feature type="region of interest" description="Disordered" evidence="1">
    <location>
        <begin position="477"/>
        <end position="518"/>
    </location>
</feature>
<feature type="region of interest" description="Disordered" evidence="1">
    <location>
        <begin position="116"/>
        <end position="146"/>
    </location>
</feature>
<feature type="compositionally biased region" description="Pro residues" evidence="1">
    <location>
        <begin position="282"/>
        <end position="302"/>
    </location>
</feature>